<dbReference type="AlphaFoldDB" id="A0A5M9H9W1"/>
<keyword evidence="4" id="KW-0472">Membrane</keyword>
<sequence>MIMKRIVFFLVLALSAISCKKYLEAKPDSSVTTPQTIGDLQALLDRSDYMNQKSPAFDEASADDYFLPQTGYNAVGENGRKAYVWQLDEYEWVNDWANAYVVVYNANVCLEEIEKIERTKKNAAEWDNVKGSALFFRAWTFLKLAWMYSKAYDPETAAQDEGIILRLGTDFNVPSVRASTGQTYEQIIRDLEAAVPLLPGLSTHVLRPSRAAAFALLARTYLSMRRYEQAYDYADQCLKIKNDLMDYNGISATASSPFQSFNKEVIFHADITSYTFTNISPSNARADTLLYRSYDNDDLRKQVFFTTTGGYQQFKGSYVSRTLASRPLFTGIATDEMMLVRAECRARAGDKENALADLNTLMKNRWKNTVVYRDITAENAEGALSIILKERRKELLFRGLRWMDIKRLNKEGRGIELKRNVNGQEYRLAPNSNRFALPLPADVVRITGVAQNPA</sequence>
<dbReference type="InterPro" id="IPR011990">
    <property type="entry name" value="TPR-like_helical_dom_sf"/>
</dbReference>
<dbReference type="InterPro" id="IPR019734">
    <property type="entry name" value="TPR_rpt"/>
</dbReference>
<organism evidence="9 10">
    <name type="scientific">Arcticibacter tournemirensis</name>
    <dbReference type="NCBI Taxonomy" id="699437"/>
    <lineage>
        <taxon>Bacteria</taxon>
        <taxon>Pseudomonadati</taxon>
        <taxon>Bacteroidota</taxon>
        <taxon>Sphingobacteriia</taxon>
        <taxon>Sphingobacteriales</taxon>
        <taxon>Sphingobacteriaceae</taxon>
        <taxon>Arcticibacter</taxon>
    </lineage>
</organism>
<dbReference type="PROSITE" id="PS51257">
    <property type="entry name" value="PROKAR_LIPOPROTEIN"/>
    <property type="match status" value="1"/>
</dbReference>
<evidence type="ECO:0000313" key="10">
    <source>
        <dbReference type="Proteomes" id="UP000322918"/>
    </source>
</evidence>
<keyword evidence="6" id="KW-0802">TPR repeat</keyword>
<name>A0A5M9H9W1_9SPHI</name>
<evidence type="ECO:0000259" key="8">
    <source>
        <dbReference type="Pfam" id="PF14322"/>
    </source>
</evidence>
<evidence type="ECO:0000256" key="6">
    <source>
        <dbReference type="PROSITE-ProRule" id="PRU00339"/>
    </source>
</evidence>
<dbReference type="OrthoDB" id="653598at2"/>
<keyword evidence="10" id="KW-1185">Reference proteome</keyword>
<evidence type="ECO:0000256" key="2">
    <source>
        <dbReference type="ARBA" id="ARBA00006275"/>
    </source>
</evidence>
<accession>A0A5M9H9W1</accession>
<gene>
    <name evidence="9" type="ORF">F1649_12765</name>
</gene>
<dbReference type="GO" id="GO:0009279">
    <property type="term" value="C:cell outer membrane"/>
    <property type="evidence" value="ECO:0007669"/>
    <property type="project" value="UniProtKB-SubCell"/>
</dbReference>
<dbReference type="Gene3D" id="1.25.40.390">
    <property type="match status" value="1"/>
</dbReference>
<feature type="repeat" description="TPR" evidence="6">
    <location>
        <begin position="211"/>
        <end position="244"/>
    </location>
</feature>
<dbReference type="PROSITE" id="PS50005">
    <property type="entry name" value="TPR"/>
    <property type="match status" value="1"/>
</dbReference>
<dbReference type="Pfam" id="PF07980">
    <property type="entry name" value="SusD_RagB"/>
    <property type="match status" value="1"/>
</dbReference>
<keyword evidence="3" id="KW-0732">Signal</keyword>
<evidence type="ECO:0000256" key="4">
    <source>
        <dbReference type="ARBA" id="ARBA00023136"/>
    </source>
</evidence>
<dbReference type="InterPro" id="IPR012944">
    <property type="entry name" value="SusD_RagB_dom"/>
</dbReference>
<comment type="similarity">
    <text evidence="2">Belongs to the SusD family.</text>
</comment>
<evidence type="ECO:0000259" key="7">
    <source>
        <dbReference type="Pfam" id="PF07980"/>
    </source>
</evidence>
<feature type="domain" description="RagB/SusD" evidence="7">
    <location>
        <begin position="336"/>
        <end position="410"/>
    </location>
</feature>
<keyword evidence="5" id="KW-0998">Cell outer membrane</keyword>
<reference evidence="9 10" key="1">
    <citation type="submission" date="2019-09" db="EMBL/GenBank/DDBJ databases">
        <title>Pararcticibacter amylolyticus gen. nov., sp. nov., isolated from a rottenly hemp rope, and reclassification of Pedobacter tournemirensis as Pararcticibacter tournemirensis comb. nov.</title>
        <authorList>
            <person name="Cai Y."/>
        </authorList>
    </citation>
    <scope>NUCLEOTIDE SEQUENCE [LARGE SCALE GENOMIC DNA]</scope>
    <source>
        <strain evidence="9 10">TF5-37.2-LB10</strain>
    </source>
</reference>
<dbReference type="SUPFAM" id="SSF48452">
    <property type="entry name" value="TPR-like"/>
    <property type="match status" value="1"/>
</dbReference>
<evidence type="ECO:0000256" key="1">
    <source>
        <dbReference type="ARBA" id="ARBA00004442"/>
    </source>
</evidence>
<dbReference type="Proteomes" id="UP000322918">
    <property type="component" value="Unassembled WGS sequence"/>
</dbReference>
<dbReference type="Pfam" id="PF14322">
    <property type="entry name" value="SusD-like_3"/>
    <property type="match status" value="1"/>
</dbReference>
<dbReference type="EMBL" id="VWNE01000019">
    <property type="protein sequence ID" value="KAA8482008.1"/>
    <property type="molecule type" value="Genomic_DNA"/>
</dbReference>
<protein>
    <submittedName>
        <fullName evidence="9">RagB/SusD family nutrient uptake outer membrane protein</fullName>
    </submittedName>
</protein>
<dbReference type="InterPro" id="IPR033985">
    <property type="entry name" value="SusD-like_N"/>
</dbReference>
<feature type="domain" description="SusD-like N-terminal" evidence="8">
    <location>
        <begin position="21"/>
        <end position="222"/>
    </location>
</feature>
<comment type="caution">
    <text evidence="9">The sequence shown here is derived from an EMBL/GenBank/DDBJ whole genome shotgun (WGS) entry which is preliminary data.</text>
</comment>
<comment type="subcellular location">
    <subcellularLocation>
        <location evidence="1">Cell outer membrane</location>
    </subcellularLocation>
</comment>
<evidence type="ECO:0000313" key="9">
    <source>
        <dbReference type="EMBL" id="KAA8482008.1"/>
    </source>
</evidence>
<evidence type="ECO:0000256" key="3">
    <source>
        <dbReference type="ARBA" id="ARBA00022729"/>
    </source>
</evidence>
<evidence type="ECO:0000256" key="5">
    <source>
        <dbReference type="ARBA" id="ARBA00023237"/>
    </source>
</evidence>
<proteinExistence type="inferred from homology"/>